<comment type="function">
    <text evidence="6">Membrane-associated protein that warps the membrane surface to access and bind aromatic isoprenes with high specificity, including ubiquinone (CoQ) isoprene intermediates and presents them directly to COQ7, therefore facilitating the COQ7-mediated hydroxylase step. Participates in the biosynthesis of coenzyme Q, also named ubiquinone, an essential lipid-soluble electron transporter for aerobic cellular respiration.</text>
</comment>
<dbReference type="InterPro" id="IPR013718">
    <property type="entry name" value="COQ9_C"/>
</dbReference>
<dbReference type="Gene3D" id="1.10.357.10">
    <property type="entry name" value="Tetracycline Repressor, domain 2"/>
    <property type="match status" value="1"/>
</dbReference>
<protein>
    <submittedName>
        <fullName evidence="8">Ubiquinone biosynthesis protein</fullName>
    </submittedName>
</protein>
<dbReference type="EMBL" id="CP022196">
    <property type="protein sequence ID" value="ATG49795.1"/>
    <property type="molecule type" value="Genomic_DNA"/>
</dbReference>
<evidence type="ECO:0000313" key="8">
    <source>
        <dbReference type="EMBL" id="ATG49795.1"/>
    </source>
</evidence>
<evidence type="ECO:0000256" key="4">
    <source>
        <dbReference type="ARBA" id="ARBA00022946"/>
    </source>
</evidence>
<reference evidence="8 9" key="1">
    <citation type="submission" date="2017-06" db="EMBL/GenBank/DDBJ databases">
        <title>Celeribacter sp. TSPH2 complete genome sequence.</title>
        <authorList>
            <person name="Woo J.-H."/>
            <person name="Kim H.-S."/>
        </authorList>
    </citation>
    <scope>NUCLEOTIDE SEQUENCE [LARGE SCALE GENOMIC DNA]</scope>
    <source>
        <strain evidence="8 9">TSPH2</strain>
    </source>
</reference>
<comment type="similarity">
    <text evidence="2">Belongs to the COQ9 family.</text>
</comment>
<evidence type="ECO:0000259" key="7">
    <source>
        <dbReference type="Pfam" id="PF08511"/>
    </source>
</evidence>
<dbReference type="PANTHER" id="PTHR21427">
    <property type="entry name" value="UBIQUINONE BIOSYNTHESIS PROTEIN COQ9, MITOCHONDRIAL"/>
    <property type="match status" value="1"/>
</dbReference>
<dbReference type="GO" id="GO:0006744">
    <property type="term" value="P:ubiquinone biosynthetic process"/>
    <property type="evidence" value="ECO:0007669"/>
    <property type="project" value="UniProtKB-KW"/>
</dbReference>
<keyword evidence="9" id="KW-1185">Reference proteome</keyword>
<sequence length="236" mass="25773">MPTTAYPDPTREKLLDAALIHVVFDGWGPDSFKAAVADSGVSEALARVAAPRGSVDLAAAYHKRGDREMVKALAEADMSQMRFRDKIAHAVWLRLQAVDREVVRRGMSLFSLPHLAPEGTKLVWETADAIWTALGDTSEDVNWYTKRATLSGVFASVVLFWLGDDSEGFADTKAFLDRRIDDVMQVEKAKAKVRDNKILSAMFALPDAALSMVKAPAGARRADVPGTQKEGAEVTQ</sequence>
<dbReference type="RefSeq" id="WP_096807210.1">
    <property type="nucleotide sequence ID" value="NZ_CP022196.1"/>
</dbReference>
<feature type="domain" description="COQ9 C-terminal" evidence="7">
    <location>
        <begin position="117"/>
        <end position="187"/>
    </location>
</feature>
<comment type="pathway">
    <text evidence="1">Cofactor biosynthesis; ubiquinone biosynthesis.</text>
</comment>
<dbReference type="OrthoDB" id="7201143at2"/>
<dbReference type="GO" id="GO:0008289">
    <property type="term" value="F:lipid binding"/>
    <property type="evidence" value="ECO:0007669"/>
    <property type="project" value="UniProtKB-KW"/>
</dbReference>
<dbReference type="STRING" id="1758178.GCA_001550095_03809"/>
<name>A0A291GHW4_9RHOB</name>
<evidence type="ECO:0000256" key="1">
    <source>
        <dbReference type="ARBA" id="ARBA00004749"/>
    </source>
</evidence>
<gene>
    <name evidence="8" type="ORF">CEW89_10790</name>
</gene>
<dbReference type="Pfam" id="PF08511">
    <property type="entry name" value="COQ9"/>
    <property type="match status" value="1"/>
</dbReference>
<evidence type="ECO:0000256" key="2">
    <source>
        <dbReference type="ARBA" id="ARBA00010766"/>
    </source>
</evidence>
<accession>A0A291GHW4</accession>
<dbReference type="NCBIfam" id="TIGR02396">
    <property type="entry name" value="diverge_rpsU"/>
    <property type="match status" value="1"/>
</dbReference>
<evidence type="ECO:0000256" key="5">
    <source>
        <dbReference type="ARBA" id="ARBA00023121"/>
    </source>
</evidence>
<dbReference type="InterPro" id="IPR012762">
    <property type="entry name" value="Ubiq_biosynth_COQ9"/>
</dbReference>
<dbReference type="KEGG" id="ceh:CEW89_10790"/>
<evidence type="ECO:0000313" key="9">
    <source>
        <dbReference type="Proteomes" id="UP000217935"/>
    </source>
</evidence>
<keyword evidence="8" id="KW-0830">Ubiquinone</keyword>
<dbReference type="Proteomes" id="UP000217935">
    <property type="component" value="Chromosome"/>
</dbReference>
<keyword evidence="5" id="KW-0446">Lipid-binding</keyword>
<proteinExistence type="inferred from homology"/>
<keyword evidence="4" id="KW-0809">Transit peptide</keyword>
<organism evidence="8 9">
    <name type="scientific">Celeribacter ethanolicus</name>
    <dbReference type="NCBI Taxonomy" id="1758178"/>
    <lineage>
        <taxon>Bacteria</taxon>
        <taxon>Pseudomonadati</taxon>
        <taxon>Pseudomonadota</taxon>
        <taxon>Alphaproteobacteria</taxon>
        <taxon>Rhodobacterales</taxon>
        <taxon>Roseobacteraceae</taxon>
        <taxon>Celeribacter</taxon>
    </lineage>
</organism>
<evidence type="ECO:0000256" key="3">
    <source>
        <dbReference type="ARBA" id="ARBA00022688"/>
    </source>
</evidence>
<dbReference type="AlphaFoldDB" id="A0A291GHW4"/>
<keyword evidence="3" id="KW-0831">Ubiquinone biosynthesis</keyword>
<dbReference type="PANTHER" id="PTHR21427:SF19">
    <property type="entry name" value="UBIQUINONE BIOSYNTHESIS PROTEIN COQ9, MITOCHONDRIAL"/>
    <property type="match status" value="1"/>
</dbReference>
<evidence type="ECO:0000256" key="6">
    <source>
        <dbReference type="ARBA" id="ARBA00058104"/>
    </source>
</evidence>